<organism evidence="2 3">
    <name type="scientific">Apiospora phragmitis</name>
    <dbReference type="NCBI Taxonomy" id="2905665"/>
    <lineage>
        <taxon>Eukaryota</taxon>
        <taxon>Fungi</taxon>
        <taxon>Dikarya</taxon>
        <taxon>Ascomycota</taxon>
        <taxon>Pezizomycotina</taxon>
        <taxon>Sordariomycetes</taxon>
        <taxon>Xylariomycetidae</taxon>
        <taxon>Amphisphaeriales</taxon>
        <taxon>Apiosporaceae</taxon>
        <taxon>Apiospora</taxon>
    </lineage>
</organism>
<keyword evidence="1" id="KW-1133">Transmembrane helix</keyword>
<keyword evidence="1" id="KW-0472">Membrane</keyword>
<accession>A0ABR1VQW2</accession>
<dbReference type="RefSeq" id="XP_066718082.1">
    <property type="nucleotide sequence ID" value="XM_066855915.1"/>
</dbReference>
<comment type="caution">
    <text evidence="2">The sequence shown here is derived from an EMBL/GenBank/DDBJ whole genome shotgun (WGS) entry which is preliminary data.</text>
</comment>
<evidence type="ECO:0000313" key="2">
    <source>
        <dbReference type="EMBL" id="KAK8073607.1"/>
    </source>
</evidence>
<dbReference type="Proteomes" id="UP001480595">
    <property type="component" value="Unassembled WGS sequence"/>
</dbReference>
<sequence length="133" mass="14688">MVNETDEQDRNRMIDHWRASMLSQLTNVELIGAVMSAAVVGAFTWTSLSSLPSVAYTLVQAPWYCSLVLGIGAVAVGMQQSVFLIRVGCLPTANQFCQNMLSHDDGNGRRAPSWYQVLIWQTAVGLLEFSLYT</sequence>
<protein>
    <submittedName>
        <fullName evidence="2">Uncharacterized protein</fullName>
    </submittedName>
</protein>
<dbReference type="GeneID" id="92088978"/>
<dbReference type="EMBL" id="JAQQWL010000005">
    <property type="protein sequence ID" value="KAK8073607.1"/>
    <property type="molecule type" value="Genomic_DNA"/>
</dbReference>
<keyword evidence="1" id="KW-0812">Transmembrane</keyword>
<feature type="transmembrane region" description="Helical" evidence="1">
    <location>
        <begin position="28"/>
        <end position="48"/>
    </location>
</feature>
<reference evidence="2 3" key="1">
    <citation type="submission" date="2023-01" db="EMBL/GenBank/DDBJ databases">
        <title>Analysis of 21 Apiospora genomes using comparative genomics revels a genus with tremendous synthesis potential of carbohydrate active enzymes and secondary metabolites.</title>
        <authorList>
            <person name="Sorensen T."/>
        </authorList>
    </citation>
    <scope>NUCLEOTIDE SEQUENCE [LARGE SCALE GENOMIC DNA]</scope>
    <source>
        <strain evidence="2 3">CBS 135458</strain>
    </source>
</reference>
<name>A0ABR1VQW2_9PEZI</name>
<evidence type="ECO:0000313" key="3">
    <source>
        <dbReference type="Proteomes" id="UP001480595"/>
    </source>
</evidence>
<proteinExistence type="predicted"/>
<feature type="transmembrane region" description="Helical" evidence="1">
    <location>
        <begin position="54"/>
        <end position="76"/>
    </location>
</feature>
<gene>
    <name evidence="2" type="ORF">PG994_004506</name>
</gene>
<evidence type="ECO:0000256" key="1">
    <source>
        <dbReference type="SAM" id="Phobius"/>
    </source>
</evidence>
<keyword evidence="3" id="KW-1185">Reference proteome</keyword>